<evidence type="ECO:0000313" key="2">
    <source>
        <dbReference type="EMBL" id="VDO70710.1"/>
    </source>
</evidence>
<reference evidence="4" key="2">
    <citation type="submission" date="2019-09" db="UniProtKB">
        <authorList>
            <consortium name="WormBaseParasite"/>
        </authorList>
    </citation>
    <scope>IDENTIFICATION</scope>
</reference>
<feature type="region of interest" description="Disordered" evidence="1">
    <location>
        <begin position="40"/>
        <end position="64"/>
    </location>
</feature>
<dbReference type="Proteomes" id="UP000050761">
    <property type="component" value="Unassembled WGS sequence"/>
</dbReference>
<accession>A0A3P7X9S2</accession>
<reference evidence="2 3" key="1">
    <citation type="submission" date="2018-11" db="EMBL/GenBank/DDBJ databases">
        <authorList>
            <consortium name="Pathogen Informatics"/>
        </authorList>
    </citation>
    <scope>NUCLEOTIDE SEQUENCE [LARGE SCALE GENOMIC DNA]</scope>
</reference>
<proteinExistence type="predicted"/>
<keyword evidence="3" id="KW-1185">Reference proteome</keyword>
<dbReference type="EMBL" id="UZAH01025801">
    <property type="protein sequence ID" value="VDO70710.1"/>
    <property type="molecule type" value="Genomic_DNA"/>
</dbReference>
<evidence type="ECO:0000313" key="4">
    <source>
        <dbReference type="WBParaSite" id="HPBE_0000704201-mRNA-1"/>
    </source>
</evidence>
<gene>
    <name evidence="2" type="ORF">HPBE_LOCUS7043</name>
</gene>
<evidence type="ECO:0000256" key="1">
    <source>
        <dbReference type="SAM" id="MobiDB-lite"/>
    </source>
</evidence>
<dbReference type="WBParaSite" id="HPBE_0000704201-mRNA-1">
    <property type="protein sequence ID" value="HPBE_0000704201-mRNA-1"/>
    <property type="gene ID" value="HPBE_0000704201"/>
</dbReference>
<accession>A0A183FJ78</accession>
<dbReference type="Gene3D" id="1.10.10.10">
    <property type="entry name" value="Winged helix-like DNA-binding domain superfamily/Winged helix DNA-binding domain"/>
    <property type="match status" value="1"/>
</dbReference>
<dbReference type="InterPro" id="IPR036388">
    <property type="entry name" value="WH-like_DNA-bd_sf"/>
</dbReference>
<sequence length="90" mass="10345">MVSLRTRSERITPAVNLSTFVSITLRRLSISFVTDQHSDRSFRSGRESDVDNERQLVESDPRRTTRELAEDMGVHYAAIARHLHQLGKVH</sequence>
<evidence type="ECO:0000313" key="3">
    <source>
        <dbReference type="Proteomes" id="UP000050761"/>
    </source>
</evidence>
<name>A0A183FJ78_HELPZ</name>
<dbReference type="AlphaFoldDB" id="A0A183FJ78"/>
<organism evidence="3 4">
    <name type="scientific">Heligmosomoides polygyrus</name>
    <name type="common">Parasitic roundworm</name>
    <dbReference type="NCBI Taxonomy" id="6339"/>
    <lineage>
        <taxon>Eukaryota</taxon>
        <taxon>Metazoa</taxon>
        <taxon>Ecdysozoa</taxon>
        <taxon>Nematoda</taxon>
        <taxon>Chromadorea</taxon>
        <taxon>Rhabditida</taxon>
        <taxon>Rhabditina</taxon>
        <taxon>Rhabditomorpha</taxon>
        <taxon>Strongyloidea</taxon>
        <taxon>Heligmosomidae</taxon>
        <taxon>Heligmosomoides</taxon>
    </lineage>
</organism>
<protein>
    <submittedName>
        <fullName evidence="4">ArsR family transcriptional regulator</fullName>
    </submittedName>
</protein>